<dbReference type="Proteomes" id="UP000283090">
    <property type="component" value="Unassembled WGS sequence"/>
</dbReference>
<gene>
    <name evidence="2" type="ORF">DFL_005617</name>
</gene>
<dbReference type="SUPFAM" id="SSF81383">
    <property type="entry name" value="F-box domain"/>
    <property type="match status" value="1"/>
</dbReference>
<evidence type="ECO:0000313" key="2">
    <source>
        <dbReference type="EMBL" id="RVD83843.1"/>
    </source>
</evidence>
<sequence>MSPSPLLRIPQELLLQILVLLPLDDQITVIKVCSAFRNLILYDPLLRNTRYAIDSGATRVTGSLNPSPLQDPRFPVPNTHKILGPRSVHPFAKLICTSVGENITRYAYRRCYDGEPQRGMIIERIYNDPPTPEEAEAEKDTVIIALTLGIYRFKIQDITDSPFLDEPFLQPAVEDMASTGLEGHNYILDTEEEYVTVECQVVVHRNFFLYDTPDPSDWEERLKITKNTTVRQLTAILMKVAFRKLGDTGLEPDATAENVIRFWRLWSQNKWIFSLIHYRTSEETRNMVWALESNHLGDYKVSRRIL</sequence>
<name>A0A436ZYP9_ARTFL</name>
<keyword evidence="3" id="KW-1185">Reference proteome</keyword>
<dbReference type="AlphaFoldDB" id="A0A436ZYP9"/>
<comment type="caution">
    <text evidence="2">The sequence shown here is derived from an EMBL/GenBank/DDBJ whole genome shotgun (WGS) entry which is preliminary data.</text>
</comment>
<dbReference type="PROSITE" id="PS50181">
    <property type="entry name" value="FBOX"/>
    <property type="match status" value="1"/>
</dbReference>
<dbReference type="InterPro" id="IPR001810">
    <property type="entry name" value="F-box_dom"/>
</dbReference>
<protein>
    <recommendedName>
        <fullName evidence="1">F-box domain-containing protein</fullName>
    </recommendedName>
</protein>
<feature type="domain" description="F-box" evidence="1">
    <location>
        <begin position="3"/>
        <end position="49"/>
    </location>
</feature>
<dbReference type="Gene3D" id="1.20.1280.50">
    <property type="match status" value="1"/>
</dbReference>
<accession>A0A436ZYP9</accession>
<dbReference type="Pfam" id="PF00646">
    <property type="entry name" value="F-box"/>
    <property type="match status" value="1"/>
</dbReference>
<dbReference type="InterPro" id="IPR036047">
    <property type="entry name" value="F-box-like_dom_sf"/>
</dbReference>
<dbReference type="RefSeq" id="XP_067489387.1">
    <property type="nucleotide sequence ID" value="XM_067634903.1"/>
</dbReference>
<dbReference type="EMBL" id="SAEB01000007">
    <property type="protein sequence ID" value="RVD83843.1"/>
    <property type="molecule type" value="Genomic_DNA"/>
</dbReference>
<dbReference type="GeneID" id="93587928"/>
<organism evidence="2 3">
    <name type="scientific">Arthrobotrys flagrans</name>
    <name type="common">Nematode-trapping fungus</name>
    <name type="synonym">Trichothecium flagrans</name>
    <dbReference type="NCBI Taxonomy" id="97331"/>
    <lineage>
        <taxon>Eukaryota</taxon>
        <taxon>Fungi</taxon>
        <taxon>Dikarya</taxon>
        <taxon>Ascomycota</taxon>
        <taxon>Pezizomycotina</taxon>
        <taxon>Orbiliomycetes</taxon>
        <taxon>Orbiliales</taxon>
        <taxon>Orbiliaceae</taxon>
        <taxon>Arthrobotrys</taxon>
    </lineage>
</organism>
<evidence type="ECO:0000259" key="1">
    <source>
        <dbReference type="PROSITE" id="PS50181"/>
    </source>
</evidence>
<proteinExistence type="predicted"/>
<evidence type="ECO:0000313" key="3">
    <source>
        <dbReference type="Proteomes" id="UP000283090"/>
    </source>
</evidence>
<dbReference type="VEuPathDB" id="FungiDB:DFL_005617"/>
<dbReference type="SMART" id="SM00256">
    <property type="entry name" value="FBOX"/>
    <property type="match status" value="1"/>
</dbReference>
<reference evidence="2 3" key="1">
    <citation type="submission" date="2019-01" db="EMBL/GenBank/DDBJ databases">
        <title>Intercellular communication is required for trap formation in the nematode-trapping fungus Duddingtonia flagrans.</title>
        <authorList>
            <person name="Youssar L."/>
            <person name="Wernet V."/>
            <person name="Hensel N."/>
            <person name="Hildebrandt H.-G."/>
            <person name="Fischer R."/>
        </authorList>
    </citation>
    <scope>NUCLEOTIDE SEQUENCE [LARGE SCALE GENOMIC DNA]</scope>
    <source>
        <strain evidence="2 3">CBS H-5679</strain>
    </source>
</reference>
<dbReference type="OrthoDB" id="5373642at2759"/>